<dbReference type="OrthoDB" id="6522758at2"/>
<evidence type="ECO:0000313" key="2">
    <source>
        <dbReference type="EMBL" id="QFI36943.1"/>
    </source>
</evidence>
<name>A0A5J6WG51_MORMI</name>
<sequence length="180" mass="20340">MTQTGPAKMSLIHRYFNVINFAIYQAALLLALFYQHSAVNLMLVLLLMHFLLSPSRQQDMRFMLLALIGATVDQVLVAINVLAVDNGIIPFYLVLLWCALALTFNHSLRWITTLRPFYIMLTGFISGPLSYYAALKTGALETHISTASYVVTYALVWLVLLPLLSHLAQVITYDHRISHE</sequence>
<gene>
    <name evidence="2" type="ORF">FR932_03415</name>
</gene>
<accession>A0A5J6WG51</accession>
<dbReference type="RefSeq" id="WP_019440998.1">
    <property type="nucleotide sequence ID" value="NZ_ALOE01000012.1"/>
</dbReference>
<feature type="transmembrane region" description="Helical" evidence="1">
    <location>
        <begin position="62"/>
        <end position="82"/>
    </location>
</feature>
<evidence type="ECO:0000256" key="1">
    <source>
        <dbReference type="SAM" id="Phobius"/>
    </source>
</evidence>
<feature type="transmembrane region" description="Helical" evidence="1">
    <location>
        <begin position="88"/>
        <end position="105"/>
    </location>
</feature>
<dbReference type="KEGG" id="mmaa:FR932_03415"/>
<proteinExistence type="predicted"/>
<keyword evidence="3" id="KW-1185">Reference proteome</keyword>
<reference evidence="2 3" key="1">
    <citation type="submission" date="2019-09" db="EMBL/GenBank/DDBJ databases">
        <title>Hybrid Assembly of the complete Genome of the Deep-Sea Bacterium Moritella marina from long Nanopore and Illumina reads.</title>
        <authorList>
            <person name="Magin S."/>
            <person name="Georgoulis A."/>
            <person name="Papadimitriou K."/>
            <person name="Iliakis G."/>
            <person name="Vorgias C.E."/>
        </authorList>
    </citation>
    <scope>NUCLEOTIDE SEQUENCE [LARGE SCALE GENOMIC DNA]</scope>
    <source>
        <strain evidence="2 3">MP-1</strain>
    </source>
</reference>
<dbReference type="Proteomes" id="UP000327424">
    <property type="component" value="Chromosome"/>
</dbReference>
<protein>
    <submittedName>
        <fullName evidence="2">DUF2878 domain-containing protein</fullName>
    </submittedName>
</protein>
<feature type="transmembrane region" description="Helical" evidence="1">
    <location>
        <begin position="12"/>
        <end position="32"/>
    </location>
</feature>
<feature type="transmembrane region" description="Helical" evidence="1">
    <location>
        <begin position="117"/>
        <end position="135"/>
    </location>
</feature>
<feature type="transmembrane region" description="Helical" evidence="1">
    <location>
        <begin position="38"/>
        <end position="55"/>
    </location>
</feature>
<keyword evidence="1" id="KW-1133">Transmembrane helix</keyword>
<feature type="transmembrane region" description="Helical" evidence="1">
    <location>
        <begin position="147"/>
        <end position="168"/>
    </location>
</feature>
<dbReference type="Pfam" id="PF11086">
    <property type="entry name" value="DUF2878"/>
    <property type="match status" value="1"/>
</dbReference>
<evidence type="ECO:0000313" key="3">
    <source>
        <dbReference type="Proteomes" id="UP000327424"/>
    </source>
</evidence>
<dbReference type="AlphaFoldDB" id="A0A5J6WG51"/>
<dbReference type="EMBL" id="CP044399">
    <property type="protein sequence ID" value="QFI36943.1"/>
    <property type="molecule type" value="Genomic_DNA"/>
</dbReference>
<organism evidence="2 3">
    <name type="scientific">Moritella marina ATCC 15381</name>
    <dbReference type="NCBI Taxonomy" id="1202962"/>
    <lineage>
        <taxon>Bacteria</taxon>
        <taxon>Pseudomonadati</taxon>
        <taxon>Pseudomonadota</taxon>
        <taxon>Gammaproteobacteria</taxon>
        <taxon>Alteromonadales</taxon>
        <taxon>Moritellaceae</taxon>
        <taxon>Moritella</taxon>
    </lineage>
</organism>
<keyword evidence="1" id="KW-0472">Membrane</keyword>
<dbReference type="InterPro" id="IPR021306">
    <property type="entry name" value="DUF2878"/>
</dbReference>
<keyword evidence="1" id="KW-0812">Transmembrane</keyword>